<reference evidence="1 2" key="1">
    <citation type="submission" date="2018-07" db="EMBL/GenBank/DDBJ databases">
        <title>Dyadobacter roseus sp. nov., isolated from rose rhizosphere soil.</title>
        <authorList>
            <person name="Chen L."/>
        </authorList>
    </citation>
    <scope>NUCLEOTIDE SEQUENCE [LARGE SCALE GENOMIC DNA]</scope>
    <source>
        <strain evidence="1 2">RS19</strain>
    </source>
</reference>
<comment type="caution">
    <text evidence="1">The sequence shown here is derived from an EMBL/GenBank/DDBJ whole genome shotgun (WGS) entry which is preliminary data.</text>
</comment>
<keyword evidence="2" id="KW-1185">Reference proteome</keyword>
<accession>A0A3D8Y394</accession>
<protein>
    <submittedName>
        <fullName evidence="1">Uncharacterized protein</fullName>
    </submittedName>
</protein>
<dbReference type="AlphaFoldDB" id="A0A3D8Y394"/>
<proteinExistence type="predicted"/>
<dbReference type="EMBL" id="QNUL01000038">
    <property type="protein sequence ID" value="REA56497.1"/>
    <property type="molecule type" value="Genomic_DNA"/>
</dbReference>
<dbReference type="Proteomes" id="UP000256373">
    <property type="component" value="Unassembled WGS sequence"/>
</dbReference>
<sequence length="107" mass="12163">MDPTIFQLAVDTEKKLQTSLIVYRFVNSELGEYQLIELVTSLPNQIKETVMSTLDIFVEKGRKEGELGKSRTAAENLIKLSLLLQLLKSRLIMWLRFAGNCPFRSSG</sequence>
<organism evidence="1 2">
    <name type="scientific">Dyadobacter luteus</name>
    <dbReference type="NCBI Taxonomy" id="2259619"/>
    <lineage>
        <taxon>Bacteria</taxon>
        <taxon>Pseudomonadati</taxon>
        <taxon>Bacteroidota</taxon>
        <taxon>Cytophagia</taxon>
        <taxon>Cytophagales</taxon>
        <taxon>Spirosomataceae</taxon>
        <taxon>Dyadobacter</taxon>
    </lineage>
</organism>
<name>A0A3D8Y394_9BACT</name>
<evidence type="ECO:0000313" key="2">
    <source>
        <dbReference type="Proteomes" id="UP000256373"/>
    </source>
</evidence>
<evidence type="ECO:0000313" key="1">
    <source>
        <dbReference type="EMBL" id="REA56497.1"/>
    </source>
</evidence>
<gene>
    <name evidence="1" type="ORF">DSL64_26625</name>
</gene>